<reference evidence="1 2" key="1">
    <citation type="submission" date="2015-10" db="EMBL/GenBank/DDBJ databases">
        <title>Transcriptomic analysis of a linuron degrading triple-species bacterial consortium.</title>
        <authorList>
            <person name="Albers P."/>
        </authorList>
    </citation>
    <scope>NUCLEOTIDE SEQUENCE [LARGE SCALE GENOMIC DNA]</scope>
    <source>
        <strain evidence="1 2">WDL6</strain>
    </source>
</reference>
<dbReference type="EMBL" id="LMTR01000071">
    <property type="protein sequence ID" value="KWT66838.1"/>
    <property type="molecule type" value="Genomic_DNA"/>
</dbReference>
<name>A0A125NUJ6_HYPSL</name>
<accession>A0A125NUJ6</accession>
<dbReference type="AlphaFoldDB" id="A0A125NUJ6"/>
<gene>
    <name evidence="1" type="ORF">APY04_2245</name>
</gene>
<proteinExistence type="predicted"/>
<comment type="caution">
    <text evidence="1">The sequence shown here is derived from an EMBL/GenBank/DDBJ whole genome shotgun (WGS) entry which is preliminary data.</text>
</comment>
<sequence>MRARSCKPAGIEAVALTRLIECERFERKCWLAIDAVKAVLAPGLHR</sequence>
<evidence type="ECO:0000313" key="2">
    <source>
        <dbReference type="Proteomes" id="UP000059074"/>
    </source>
</evidence>
<protein>
    <submittedName>
        <fullName evidence="1">Uncharacterized protein</fullName>
    </submittedName>
</protein>
<dbReference type="Proteomes" id="UP000059074">
    <property type="component" value="Unassembled WGS sequence"/>
</dbReference>
<keyword evidence="2" id="KW-1185">Reference proteome</keyword>
<evidence type="ECO:0000313" key="1">
    <source>
        <dbReference type="EMBL" id="KWT66838.1"/>
    </source>
</evidence>
<organism evidence="1 2">
    <name type="scientific">Hyphomicrobium sulfonivorans</name>
    <dbReference type="NCBI Taxonomy" id="121290"/>
    <lineage>
        <taxon>Bacteria</taxon>
        <taxon>Pseudomonadati</taxon>
        <taxon>Pseudomonadota</taxon>
        <taxon>Alphaproteobacteria</taxon>
        <taxon>Hyphomicrobiales</taxon>
        <taxon>Hyphomicrobiaceae</taxon>
        <taxon>Hyphomicrobium</taxon>
    </lineage>
</organism>